<dbReference type="RefSeq" id="WP_320381031.1">
    <property type="nucleotide sequence ID" value="NZ_JAWDIQ010000003.1"/>
</dbReference>
<comment type="caution">
    <text evidence="2">The sequence shown here is derived from an EMBL/GenBank/DDBJ whole genome shotgun (WGS) entry which is preliminary data.</text>
</comment>
<organism evidence="2 3">
    <name type="scientific">Paracerasibacillus soli</name>
    <dbReference type="NCBI Taxonomy" id="480284"/>
    <lineage>
        <taxon>Bacteria</taxon>
        <taxon>Bacillati</taxon>
        <taxon>Bacillota</taxon>
        <taxon>Bacilli</taxon>
        <taxon>Bacillales</taxon>
        <taxon>Bacillaceae</taxon>
        <taxon>Paracerasibacillus</taxon>
    </lineage>
</organism>
<proteinExistence type="predicted"/>
<dbReference type="Gene3D" id="3.90.1720.10">
    <property type="entry name" value="endopeptidase domain like (from Nostoc punctiforme)"/>
    <property type="match status" value="1"/>
</dbReference>
<keyword evidence="1" id="KW-0175">Coiled coil</keyword>
<protein>
    <submittedName>
        <fullName evidence="2">Uncharacterized protein</fullName>
    </submittedName>
</protein>
<sequence length="128" mass="15011">MEQGLFKEANCAIYSLTVTEVQMQKMKRYIQEIEEKKEEYRYNFIGLFGFIIKRPIKRDKALFCSQFVASVLKVCNIVDFKQPLSLVAPHHLQEVPKLKLVYEGKLKAHHREKSDDWYVPASSTPVEM</sequence>
<evidence type="ECO:0000313" key="3">
    <source>
        <dbReference type="Proteomes" id="UP001275315"/>
    </source>
</evidence>
<dbReference type="EMBL" id="JAWDIQ010000003">
    <property type="protein sequence ID" value="MDY0410165.1"/>
    <property type="molecule type" value="Genomic_DNA"/>
</dbReference>
<accession>A0ABU5CVA2</accession>
<evidence type="ECO:0000313" key="2">
    <source>
        <dbReference type="EMBL" id="MDY0410165.1"/>
    </source>
</evidence>
<keyword evidence="3" id="KW-1185">Reference proteome</keyword>
<reference evidence="2 3" key="1">
    <citation type="submission" date="2023-10" db="EMBL/GenBank/DDBJ databases">
        <title>Virgibacillus soli CC-YMP-6 genome.</title>
        <authorList>
            <person name="Miliotis G."/>
            <person name="Sengupta P."/>
            <person name="Hameed A."/>
            <person name="Chuvochina M."/>
            <person name="Mcdonagh F."/>
            <person name="Simpson A.C."/>
            <person name="Singh N.K."/>
            <person name="Rekha P.D."/>
            <person name="Raman K."/>
            <person name="Hugenholtz P."/>
            <person name="Venkateswaran K."/>
        </authorList>
    </citation>
    <scope>NUCLEOTIDE SEQUENCE [LARGE SCALE GENOMIC DNA]</scope>
    <source>
        <strain evidence="2 3">CC-YMP-6</strain>
    </source>
</reference>
<name>A0ABU5CVA2_9BACI</name>
<feature type="coiled-coil region" evidence="1">
    <location>
        <begin position="16"/>
        <end position="43"/>
    </location>
</feature>
<gene>
    <name evidence="2" type="ORF">RWD45_18445</name>
</gene>
<dbReference type="Proteomes" id="UP001275315">
    <property type="component" value="Unassembled WGS sequence"/>
</dbReference>
<evidence type="ECO:0000256" key="1">
    <source>
        <dbReference type="SAM" id="Coils"/>
    </source>
</evidence>